<name>A0A7C9V4X4_9HYPH</name>
<dbReference type="AlphaFoldDB" id="A0A7C9V4X4"/>
<dbReference type="EMBL" id="JAAKZG010000003">
    <property type="protein sequence ID" value="NGN40785.1"/>
    <property type="molecule type" value="Genomic_DNA"/>
</dbReference>
<keyword evidence="3" id="KW-1185">Reference proteome</keyword>
<reference evidence="2 3" key="1">
    <citation type="submission" date="2020-02" db="EMBL/GenBank/DDBJ databases">
        <title>Genome sequence of the type strain CGMCC 1.15528 of Mesorhizobium zhangyense.</title>
        <authorList>
            <person name="Gao J."/>
            <person name="Sun J."/>
        </authorList>
    </citation>
    <scope>NUCLEOTIDE SEQUENCE [LARGE SCALE GENOMIC DNA]</scope>
    <source>
        <strain evidence="2 3">CGMCC 1.15528</strain>
    </source>
</reference>
<feature type="chain" id="PRO_5028947830" evidence="1">
    <location>
        <begin position="22"/>
        <end position="192"/>
    </location>
</feature>
<evidence type="ECO:0000313" key="3">
    <source>
        <dbReference type="Proteomes" id="UP000481252"/>
    </source>
</evidence>
<gene>
    <name evidence="2" type="ORF">G6N74_06885</name>
</gene>
<dbReference type="RefSeq" id="WP_165115740.1">
    <property type="nucleotide sequence ID" value="NZ_JAAKZG010000003.1"/>
</dbReference>
<organism evidence="2 3">
    <name type="scientific">Mesorhizobium zhangyense</name>
    <dbReference type="NCBI Taxonomy" id="1776730"/>
    <lineage>
        <taxon>Bacteria</taxon>
        <taxon>Pseudomonadati</taxon>
        <taxon>Pseudomonadota</taxon>
        <taxon>Alphaproteobacteria</taxon>
        <taxon>Hyphomicrobiales</taxon>
        <taxon>Phyllobacteriaceae</taxon>
        <taxon>Mesorhizobium</taxon>
    </lineage>
</organism>
<feature type="signal peptide" evidence="1">
    <location>
        <begin position="1"/>
        <end position="21"/>
    </location>
</feature>
<dbReference type="Pfam" id="PF16233">
    <property type="entry name" value="DUF4893"/>
    <property type="match status" value="1"/>
</dbReference>
<keyword evidence="1" id="KW-0732">Signal</keyword>
<dbReference type="InterPro" id="IPR032609">
    <property type="entry name" value="DUF4893"/>
</dbReference>
<dbReference type="Proteomes" id="UP000481252">
    <property type="component" value="Unassembled WGS sequence"/>
</dbReference>
<accession>A0A7C9V4X4</accession>
<proteinExistence type="predicted"/>
<evidence type="ECO:0000256" key="1">
    <source>
        <dbReference type="SAM" id="SignalP"/>
    </source>
</evidence>
<evidence type="ECO:0000313" key="2">
    <source>
        <dbReference type="EMBL" id="NGN40785.1"/>
    </source>
</evidence>
<comment type="caution">
    <text evidence="2">The sequence shown here is derived from an EMBL/GenBank/DDBJ whole genome shotgun (WGS) entry which is preliminary data.</text>
</comment>
<sequence length="192" mass="21320">MAFRKALFSLLLVLPASQALATGEIESLITPADRARLEKYDATRTEAIDEAKKGGAAADVATLDAILAKQPVSFTDFDMTGNWQCRTIKVGGNLPLVVYGWFKCRVTDDGSGWTLEKLSGSQRTKGRFFTDSDTRLTYLGSFFVAGDTPKRYPANPDSDQAGYTFRTGPSEWRIEFPAPRFESKLDILEFKR</sequence>
<protein>
    <submittedName>
        <fullName evidence="2">DUF4893 domain-containing protein</fullName>
    </submittedName>
</protein>